<dbReference type="Gene3D" id="3.40.50.1110">
    <property type="entry name" value="SGNH hydrolase"/>
    <property type="match status" value="1"/>
</dbReference>
<dbReference type="GO" id="GO:0004622">
    <property type="term" value="F:phosphatidylcholine lysophospholipase activity"/>
    <property type="evidence" value="ECO:0007669"/>
    <property type="project" value="TreeGrafter"/>
</dbReference>
<feature type="chain" id="PRO_5019253556" evidence="1">
    <location>
        <begin position="26"/>
        <end position="281"/>
    </location>
</feature>
<reference evidence="3 4" key="1">
    <citation type="submission" date="2018-08" db="EMBL/GenBank/DDBJ databases">
        <title>A genome reference for cultivated species of the human gut microbiota.</title>
        <authorList>
            <person name="Zou Y."/>
            <person name="Xue W."/>
            <person name="Luo G."/>
        </authorList>
    </citation>
    <scope>NUCLEOTIDE SEQUENCE [LARGE SCALE GENOMIC DNA]</scope>
    <source>
        <strain evidence="3 4">AM17-44</strain>
    </source>
</reference>
<organism evidence="3 4">
    <name type="scientific">Phocaeicola plebeius</name>
    <dbReference type="NCBI Taxonomy" id="310297"/>
    <lineage>
        <taxon>Bacteria</taxon>
        <taxon>Pseudomonadati</taxon>
        <taxon>Bacteroidota</taxon>
        <taxon>Bacteroidia</taxon>
        <taxon>Bacteroidales</taxon>
        <taxon>Bacteroidaceae</taxon>
        <taxon>Phocaeicola</taxon>
    </lineage>
</organism>
<comment type="caution">
    <text evidence="3">The sequence shown here is derived from an EMBL/GenBank/DDBJ whole genome shotgun (WGS) entry which is preliminary data.</text>
</comment>
<keyword evidence="1" id="KW-0732">Signal</keyword>
<dbReference type="Proteomes" id="UP000284998">
    <property type="component" value="Unassembled WGS sequence"/>
</dbReference>
<gene>
    <name evidence="3" type="ORF">DW204_06045</name>
</gene>
<dbReference type="Pfam" id="PF13472">
    <property type="entry name" value="Lipase_GDSL_2"/>
    <property type="match status" value="1"/>
</dbReference>
<dbReference type="AlphaFoldDB" id="A0A414X2N3"/>
<feature type="domain" description="SGNH hydrolase-type esterase" evidence="2">
    <location>
        <begin position="49"/>
        <end position="264"/>
    </location>
</feature>
<evidence type="ECO:0000256" key="1">
    <source>
        <dbReference type="SAM" id="SignalP"/>
    </source>
</evidence>
<accession>A0A414X2N3</accession>
<sequence length="281" mass="31716">MNKKFTALAMAALLIQMDTSAFIQAMEISAETYASANESHQWKGKKVAFLGDSITDRQRIGTQKCYWEYLTEMLGIEAFSYGINGNQMDGLLKQAQLLLQEHGQETDAIIVFAGTNDFNAGVPIGKWFEEVKRDAPMPNGKKAERTYREMSTDTDTFCGRINRLMDYLKTNFPTQQIILLTPLHRGFAQFGNNNVQPEEAFTNSKGLFISDYVQTIKEAGNVWAVPVIDLNSLSGLYPMNDSHVPYFHNGETDRLHPNAEGHKRMAKTLMYQMMALPSSFK</sequence>
<name>A0A414X2N3_9BACT</name>
<protein>
    <submittedName>
        <fullName evidence="3">SGNH/GDSL hydrolase family protein</fullName>
    </submittedName>
</protein>
<proteinExistence type="predicted"/>
<dbReference type="PANTHER" id="PTHR30383:SF5">
    <property type="entry name" value="SGNH HYDROLASE-TYPE ESTERASE DOMAIN-CONTAINING PROTEIN"/>
    <property type="match status" value="1"/>
</dbReference>
<keyword evidence="3" id="KW-0378">Hydrolase</keyword>
<dbReference type="EMBL" id="QRJS01000010">
    <property type="protein sequence ID" value="RHH46706.1"/>
    <property type="molecule type" value="Genomic_DNA"/>
</dbReference>
<evidence type="ECO:0000259" key="2">
    <source>
        <dbReference type="Pfam" id="PF13472"/>
    </source>
</evidence>
<evidence type="ECO:0000313" key="4">
    <source>
        <dbReference type="Proteomes" id="UP000284998"/>
    </source>
</evidence>
<dbReference type="InterPro" id="IPR013830">
    <property type="entry name" value="SGNH_hydro"/>
</dbReference>
<feature type="signal peptide" evidence="1">
    <location>
        <begin position="1"/>
        <end position="25"/>
    </location>
</feature>
<dbReference type="CDD" id="cd00229">
    <property type="entry name" value="SGNH_hydrolase"/>
    <property type="match status" value="1"/>
</dbReference>
<dbReference type="RefSeq" id="WP_118243286.1">
    <property type="nucleotide sequence ID" value="NZ_DBFVRS010000042.1"/>
</dbReference>
<dbReference type="InterPro" id="IPR036514">
    <property type="entry name" value="SGNH_hydro_sf"/>
</dbReference>
<dbReference type="SUPFAM" id="SSF52266">
    <property type="entry name" value="SGNH hydrolase"/>
    <property type="match status" value="1"/>
</dbReference>
<dbReference type="InterPro" id="IPR051532">
    <property type="entry name" value="Ester_Hydrolysis_Enzymes"/>
</dbReference>
<evidence type="ECO:0000313" key="3">
    <source>
        <dbReference type="EMBL" id="RHH46706.1"/>
    </source>
</evidence>
<dbReference type="PANTHER" id="PTHR30383">
    <property type="entry name" value="THIOESTERASE 1/PROTEASE 1/LYSOPHOSPHOLIPASE L1"/>
    <property type="match status" value="1"/>
</dbReference>